<evidence type="ECO:0000313" key="2">
    <source>
        <dbReference type="EMBL" id="GMI29530.1"/>
    </source>
</evidence>
<gene>
    <name evidence="2" type="ORF">TrCOL_g1083</name>
</gene>
<evidence type="ECO:0000313" key="3">
    <source>
        <dbReference type="Proteomes" id="UP001165065"/>
    </source>
</evidence>
<dbReference type="AlphaFoldDB" id="A0A9W7L3P8"/>
<name>A0A9W7L3P8_9STRA</name>
<protein>
    <submittedName>
        <fullName evidence="2">Uncharacterized protein</fullName>
    </submittedName>
</protein>
<sequence length="299" mass="33297">MDMPPSTPITFIGVAHAGGEVTLTIPETNLVYAIGSDLIDGKRNWPHPHMPQSREAITVDLSTFKPTKRVLEALISLAYDNPEVFDPEKVLVPKGCHIASFLSLASYLGIQTSPEKLFPAQDCTLAEKQAFVNAKSAVLNVVVAKEWFFQLVTDHVDKCKPLEHIILVSYARSDLSCYLKDREHPNALCRYVGSPTNGHHITGELQEVALAHSHWMYDEEYQNVFSELIKQEGFDAEWKMQQFQIGTEGIEYAMEPGPLNARKICVHITIDSDAIGSVETTDAADPSKKRRMSDDSVDV</sequence>
<dbReference type="OrthoDB" id="10416025at2759"/>
<organism evidence="2 3">
    <name type="scientific">Triparma columacea</name>
    <dbReference type="NCBI Taxonomy" id="722753"/>
    <lineage>
        <taxon>Eukaryota</taxon>
        <taxon>Sar</taxon>
        <taxon>Stramenopiles</taxon>
        <taxon>Ochrophyta</taxon>
        <taxon>Bolidophyceae</taxon>
        <taxon>Parmales</taxon>
        <taxon>Triparmaceae</taxon>
        <taxon>Triparma</taxon>
    </lineage>
</organism>
<dbReference type="EMBL" id="BRYA01000684">
    <property type="protein sequence ID" value="GMI29530.1"/>
    <property type="molecule type" value="Genomic_DNA"/>
</dbReference>
<keyword evidence="3" id="KW-1185">Reference proteome</keyword>
<evidence type="ECO:0000256" key="1">
    <source>
        <dbReference type="SAM" id="MobiDB-lite"/>
    </source>
</evidence>
<feature type="region of interest" description="Disordered" evidence="1">
    <location>
        <begin position="279"/>
        <end position="299"/>
    </location>
</feature>
<comment type="caution">
    <text evidence="2">The sequence shown here is derived from an EMBL/GenBank/DDBJ whole genome shotgun (WGS) entry which is preliminary data.</text>
</comment>
<reference evidence="3" key="1">
    <citation type="journal article" date="2023" name="Commun. Biol.">
        <title>Genome analysis of Parmales, the sister group of diatoms, reveals the evolutionary specialization of diatoms from phago-mixotrophs to photoautotrophs.</title>
        <authorList>
            <person name="Ban H."/>
            <person name="Sato S."/>
            <person name="Yoshikawa S."/>
            <person name="Yamada K."/>
            <person name="Nakamura Y."/>
            <person name="Ichinomiya M."/>
            <person name="Sato N."/>
            <person name="Blanc-Mathieu R."/>
            <person name="Endo H."/>
            <person name="Kuwata A."/>
            <person name="Ogata H."/>
        </authorList>
    </citation>
    <scope>NUCLEOTIDE SEQUENCE [LARGE SCALE GENOMIC DNA]</scope>
</reference>
<accession>A0A9W7L3P8</accession>
<dbReference type="Proteomes" id="UP001165065">
    <property type="component" value="Unassembled WGS sequence"/>
</dbReference>
<proteinExistence type="predicted"/>